<organism evidence="1 2">
    <name type="scientific">Vibrio inusitatus NBRC 102082</name>
    <dbReference type="NCBI Taxonomy" id="1219070"/>
    <lineage>
        <taxon>Bacteria</taxon>
        <taxon>Pseudomonadati</taxon>
        <taxon>Pseudomonadota</taxon>
        <taxon>Gammaproteobacteria</taxon>
        <taxon>Vibrionales</taxon>
        <taxon>Vibrionaceae</taxon>
        <taxon>Vibrio</taxon>
    </lineage>
</organism>
<evidence type="ECO:0000313" key="1">
    <source>
        <dbReference type="EMBL" id="GEA49905.1"/>
    </source>
</evidence>
<dbReference type="AlphaFoldDB" id="A0A4Y3HSB7"/>
<name>A0A4Y3HSB7_9VIBR</name>
<reference evidence="1 2" key="1">
    <citation type="submission" date="2019-06" db="EMBL/GenBank/DDBJ databases">
        <title>Whole genome shotgun sequence of Vibrio inusitatus NBRC 102082.</title>
        <authorList>
            <person name="Hosoyama A."/>
            <person name="Uohara A."/>
            <person name="Ohji S."/>
            <person name="Ichikawa N."/>
        </authorList>
    </citation>
    <scope>NUCLEOTIDE SEQUENCE [LARGE SCALE GENOMIC DNA]</scope>
    <source>
        <strain evidence="1 2">NBRC 102082</strain>
    </source>
</reference>
<gene>
    <name evidence="1" type="ORF">VIN01S_07090</name>
</gene>
<keyword evidence="2" id="KW-1185">Reference proteome</keyword>
<accession>A0A4Y3HSB7</accession>
<dbReference type="Proteomes" id="UP000318717">
    <property type="component" value="Unassembled WGS sequence"/>
</dbReference>
<evidence type="ECO:0000313" key="2">
    <source>
        <dbReference type="Proteomes" id="UP000318717"/>
    </source>
</evidence>
<protein>
    <submittedName>
        <fullName evidence="1">Uncharacterized protein</fullName>
    </submittedName>
</protein>
<proteinExistence type="predicted"/>
<dbReference type="EMBL" id="BJLF01000002">
    <property type="protein sequence ID" value="GEA49905.1"/>
    <property type="molecule type" value="Genomic_DNA"/>
</dbReference>
<comment type="caution">
    <text evidence="1">The sequence shown here is derived from an EMBL/GenBank/DDBJ whole genome shotgun (WGS) entry which is preliminary data.</text>
</comment>
<sequence>MKWNRTTPITAIALNPLMSYLKFITITQNLNCRYCKGKASQGKKLYQSGELTGQVYPLSRAHFGNPCFAL</sequence>